<evidence type="ECO:0000256" key="3">
    <source>
        <dbReference type="ARBA" id="ARBA00023163"/>
    </source>
</evidence>
<gene>
    <name evidence="7" type="ORF">O9H85_12585</name>
</gene>
<dbReference type="InterPro" id="IPR011006">
    <property type="entry name" value="CheY-like_superfamily"/>
</dbReference>
<dbReference type="EMBL" id="JAQAGZ010000007">
    <property type="protein sequence ID" value="MCZ8513245.1"/>
    <property type="molecule type" value="Genomic_DNA"/>
</dbReference>
<dbReference type="Pfam" id="PF00072">
    <property type="entry name" value="Response_reg"/>
    <property type="match status" value="1"/>
</dbReference>
<proteinExistence type="predicted"/>
<feature type="modified residue" description="4-aspartylphosphate" evidence="4">
    <location>
        <position position="56"/>
    </location>
</feature>
<sequence>MKPKIMLVDDEFLVRLGIKSLIDWEEQGFVYAGDAPDGEAALALMEGNVPDILLTDILMPNMNGLELIEAVRKRYPATRIIVLSSHDEYEYVRQAMKLGVDDYILKASLKPDELLQLLHDTARKISAVRLEPGLRELQDDAGWQDNDLRAWLERQLGEPFDEESAPDPLELGTDNLLIRLRAESAGRIAGDRRLERQTVINLLEPERSSGLRGFAIPLKEDELVLLLSMEERKASEPDRLKQLCEDWIRRAKRYVGVSLTAGISRPFQGKADIRKAYFEAGEALRRGSFYEGKEKAYAFPGPAEEGGAMILPEAEEQVLKRALEEEDAESLEQGLQGFFDRMLAARVTVERSVQLFLRLFHLIEAKWKPVLGDWFAELESEGPLYKQIVAFEELEEARRWFGRLLEDGLQRLRSRRPEPMHDDIRELVRYMKANYTQELTLRQAAERVNMNESYLSTLFKKETGLGFIEYLNQLRMDKAAQLLAETNMPSYLIAERVGYENINYFGRLFKKTMGLSPQQYRVKHQS</sequence>
<dbReference type="PANTHER" id="PTHR43280">
    <property type="entry name" value="ARAC-FAMILY TRANSCRIPTIONAL REGULATOR"/>
    <property type="match status" value="1"/>
</dbReference>
<dbReference type="Pfam" id="PF17853">
    <property type="entry name" value="GGDEF_2"/>
    <property type="match status" value="1"/>
</dbReference>
<dbReference type="InterPro" id="IPR018060">
    <property type="entry name" value="HTH_AraC"/>
</dbReference>
<dbReference type="InterPro" id="IPR041522">
    <property type="entry name" value="CdaR_GGDEF"/>
</dbReference>
<evidence type="ECO:0000256" key="1">
    <source>
        <dbReference type="ARBA" id="ARBA00023015"/>
    </source>
</evidence>
<keyword evidence="1" id="KW-0805">Transcription regulation</keyword>
<dbReference type="PROSITE" id="PS01124">
    <property type="entry name" value="HTH_ARAC_FAMILY_2"/>
    <property type="match status" value="1"/>
</dbReference>
<name>A0ABT4Q8Q8_9BACL</name>
<evidence type="ECO:0000313" key="7">
    <source>
        <dbReference type="EMBL" id="MCZ8513245.1"/>
    </source>
</evidence>
<keyword evidence="3" id="KW-0804">Transcription</keyword>
<keyword evidence="2" id="KW-0238">DNA-binding</keyword>
<evidence type="ECO:0000313" key="8">
    <source>
        <dbReference type="Proteomes" id="UP001527882"/>
    </source>
</evidence>
<dbReference type="PANTHER" id="PTHR43280:SF28">
    <property type="entry name" value="HTH-TYPE TRANSCRIPTIONAL ACTIVATOR RHAS"/>
    <property type="match status" value="1"/>
</dbReference>
<dbReference type="SMART" id="SM00342">
    <property type="entry name" value="HTH_ARAC"/>
    <property type="match status" value="1"/>
</dbReference>
<evidence type="ECO:0000259" key="6">
    <source>
        <dbReference type="PROSITE" id="PS50110"/>
    </source>
</evidence>
<dbReference type="SMART" id="SM00448">
    <property type="entry name" value="REC"/>
    <property type="match status" value="1"/>
</dbReference>
<dbReference type="Pfam" id="PF12833">
    <property type="entry name" value="HTH_18"/>
    <property type="match status" value="1"/>
</dbReference>
<feature type="domain" description="Response regulatory" evidence="6">
    <location>
        <begin position="4"/>
        <end position="121"/>
    </location>
</feature>
<dbReference type="CDD" id="cd17536">
    <property type="entry name" value="REC_YesN-like"/>
    <property type="match status" value="1"/>
</dbReference>
<organism evidence="7 8">
    <name type="scientific">Paenibacillus gyeongsangnamensis</name>
    <dbReference type="NCBI Taxonomy" id="3388067"/>
    <lineage>
        <taxon>Bacteria</taxon>
        <taxon>Bacillati</taxon>
        <taxon>Bacillota</taxon>
        <taxon>Bacilli</taxon>
        <taxon>Bacillales</taxon>
        <taxon>Paenibacillaceae</taxon>
        <taxon>Paenibacillus</taxon>
    </lineage>
</organism>
<dbReference type="Gene3D" id="1.10.10.60">
    <property type="entry name" value="Homeodomain-like"/>
    <property type="match status" value="2"/>
</dbReference>
<evidence type="ECO:0000259" key="5">
    <source>
        <dbReference type="PROSITE" id="PS01124"/>
    </source>
</evidence>
<feature type="domain" description="HTH araC/xylS-type" evidence="5">
    <location>
        <begin position="425"/>
        <end position="523"/>
    </location>
</feature>
<evidence type="ECO:0000256" key="2">
    <source>
        <dbReference type="ARBA" id="ARBA00023125"/>
    </source>
</evidence>
<protein>
    <submittedName>
        <fullName evidence="7">Response regulator</fullName>
    </submittedName>
</protein>
<dbReference type="PROSITE" id="PS50110">
    <property type="entry name" value="RESPONSE_REGULATORY"/>
    <property type="match status" value="1"/>
</dbReference>
<reference evidence="7 8" key="1">
    <citation type="submission" date="2022-12" db="EMBL/GenBank/DDBJ databases">
        <title>Draft genome sequence of Paenibacillus sp. dW9.</title>
        <authorList>
            <person name="Choi E.-W."/>
            <person name="Kim D.-U."/>
        </authorList>
    </citation>
    <scope>NUCLEOTIDE SEQUENCE [LARGE SCALE GENOMIC DNA]</scope>
    <source>
        <strain evidence="8">dW9</strain>
    </source>
</reference>
<dbReference type="Gene3D" id="3.40.50.2300">
    <property type="match status" value="1"/>
</dbReference>
<dbReference type="InterPro" id="IPR009057">
    <property type="entry name" value="Homeodomain-like_sf"/>
</dbReference>
<dbReference type="InterPro" id="IPR001789">
    <property type="entry name" value="Sig_transdc_resp-reg_receiver"/>
</dbReference>
<dbReference type="SUPFAM" id="SSF46689">
    <property type="entry name" value="Homeodomain-like"/>
    <property type="match status" value="2"/>
</dbReference>
<dbReference type="RefSeq" id="WP_269881735.1">
    <property type="nucleotide sequence ID" value="NZ_JAQAGZ010000007.1"/>
</dbReference>
<dbReference type="Proteomes" id="UP001527882">
    <property type="component" value="Unassembled WGS sequence"/>
</dbReference>
<keyword evidence="4" id="KW-0597">Phosphoprotein</keyword>
<comment type="caution">
    <text evidence="7">The sequence shown here is derived from an EMBL/GenBank/DDBJ whole genome shotgun (WGS) entry which is preliminary data.</text>
</comment>
<keyword evidence="8" id="KW-1185">Reference proteome</keyword>
<dbReference type="SUPFAM" id="SSF52172">
    <property type="entry name" value="CheY-like"/>
    <property type="match status" value="1"/>
</dbReference>
<accession>A0ABT4Q8Q8</accession>
<evidence type="ECO:0000256" key="4">
    <source>
        <dbReference type="PROSITE-ProRule" id="PRU00169"/>
    </source>
</evidence>